<proteinExistence type="inferred from homology"/>
<organism evidence="4 5">
    <name type="scientific">Candidatus Desantisbacteria bacterium CG_4_10_14_0_8_um_filter_48_22</name>
    <dbReference type="NCBI Taxonomy" id="1974543"/>
    <lineage>
        <taxon>Bacteria</taxon>
        <taxon>Candidatus Desantisiibacteriota</taxon>
    </lineage>
</organism>
<dbReference type="Gene3D" id="3.90.550.10">
    <property type="entry name" value="Spore Coat Polysaccharide Biosynthesis Protein SpsA, Chain A"/>
    <property type="match status" value="1"/>
</dbReference>
<dbReference type="PANTHER" id="PTHR22572">
    <property type="entry name" value="SUGAR-1-PHOSPHATE GUANYL TRANSFERASE"/>
    <property type="match status" value="1"/>
</dbReference>
<dbReference type="SUPFAM" id="SSF53448">
    <property type="entry name" value="Nucleotide-diphospho-sugar transferases"/>
    <property type="match status" value="1"/>
</dbReference>
<feature type="domain" description="Mannose-1-phosphate guanyltransferase C-terminal" evidence="3">
    <location>
        <begin position="253"/>
        <end position="343"/>
    </location>
</feature>
<sequence>MRAFVMCAGIGTRLRPLTYSVPKPMVPVANRPVLEYTLELLADHGIREVVANLHYKPGQISDYFGDGRRYGVDLKYSVEKKLMGTAGGVKRKEKMFKGGTFLVMSGDGLTDINLTDLLKFHKRSGSDVTMVLKEIEAKLEYGLAATDRKSRITRFLEKPKWSECFAASGQRAGANTGIYVLEPWVLDLIPPGKEYDFAKDLFPVLMRRKKKMTAYYTDSYWCDIGNIQQYRISHRDILDGKVRIKLNGERRGKNWIGRGCEIDHSVRLAGPLVVGDNCRISSGVEISGATVVGDRSFIGKGAIVKNSIIWENAYIGKGVRIENCIIGRNARVTESISVFDGIVQLD</sequence>
<dbReference type="InterPro" id="IPR011004">
    <property type="entry name" value="Trimer_LpxA-like_sf"/>
</dbReference>
<name>A0A2M7S8Q6_9BACT</name>
<accession>A0A2M7S8Q6</accession>
<dbReference type="Proteomes" id="UP000229307">
    <property type="component" value="Unassembled WGS sequence"/>
</dbReference>
<dbReference type="Pfam" id="PF00483">
    <property type="entry name" value="NTP_transferase"/>
    <property type="match status" value="1"/>
</dbReference>
<dbReference type="Pfam" id="PF25087">
    <property type="entry name" value="GMPPB_C"/>
    <property type="match status" value="1"/>
</dbReference>
<protein>
    <submittedName>
        <fullName evidence="4">Uncharacterized protein</fullName>
    </submittedName>
</protein>
<evidence type="ECO:0000259" key="3">
    <source>
        <dbReference type="Pfam" id="PF25087"/>
    </source>
</evidence>
<dbReference type="SUPFAM" id="SSF51161">
    <property type="entry name" value="Trimeric LpxA-like enzymes"/>
    <property type="match status" value="1"/>
</dbReference>
<dbReference type="AlphaFoldDB" id="A0A2M7S8Q6"/>
<dbReference type="InterPro" id="IPR050486">
    <property type="entry name" value="Mannose-1P_guanyltransferase"/>
</dbReference>
<dbReference type="InterPro" id="IPR056729">
    <property type="entry name" value="GMPPB_C"/>
</dbReference>
<evidence type="ECO:0000256" key="1">
    <source>
        <dbReference type="ARBA" id="ARBA00007274"/>
    </source>
</evidence>
<dbReference type="CDD" id="cd04181">
    <property type="entry name" value="NTP_transferase"/>
    <property type="match status" value="1"/>
</dbReference>
<comment type="similarity">
    <text evidence="1">Belongs to the transferase hexapeptide repeat family.</text>
</comment>
<dbReference type="EMBL" id="PFMR01000223">
    <property type="protein sequence ID" value="PIZ15925.1"/>
    <property type="molecule type" value="Genomic_DNA"/>
</dbReference>
<evidence type="ECO:0000313" key="4">
    <source>
        <dbReference type="EMBL" id="PIZ15925.1"/>
    </source>
</evidence>
<comment type="caution">
    <text evidence="4">The sequence shown here is derived from an EMBL/GenBank/DDBJ whole genome shotgun (WGS) entry which is preliminary data.</text>
</comment>
<evidence type="ECO:0000259" key="2">
    <source>
        <dbReference type="Pfam" id="PF00483"/>
    </source>
</evidence>
<feature type="domain" description="Nucleotidyl transferase" evidence="2">
    <location>
        <begin position="3"/>
        <end position="238"/>
    </location>
</feature>
<dbReference type="InterPro" id="IPR029044">
    <property type="entry name" value="Nucleotide-diphossugar_trans"/>
</dbReference>
<dbReference type="Gene3D" id="2.160.10.10">
    <property type="entry name" value="Hexapeptide repeat proteins"/>
    <property type="match status" value="1"/>
</dbReference>
<gene>
    <name evidence="4" type="ORF">COY52_08495</name>
</gene>
<dbReference type="InterPro" id="IPR005835">
    <property type="entry name" value="NTP_transferase_dom"/>
</dbReference>
<evidence type="ECO:0000313" key="5">
    <source>
        <dbReference type="Proteomes" id="UP000229307"/>
    </source>
</evidence>
<reference evidence="5" key="1">
    <citation type="submission" date="2017-09" db="EMBL/GenBank/DDBJ databases">
        <title>Depth-based differentiation of microbial function through sediment-hosted aquifers and enrichment of novel symbionts in the deep terrestrial subsurface.</title>
        <authorList>
            <person name="Probst A.J."/>
            <person name="Ladd B."/>
            <person name="Jarett J.K."/>
            <person name="Geller-Mcgrath D.E."/>
            <person name="Sieber C.M.K."/>
            <person name="Emerson J.B."/>
            <person name="Anantharaman K."/>
            <person name="Thomas B.C."/>
            <person name="Malmstrom R."/>
            <person name="Stieglmeier M."/>
            <person name="Klingl A."/>
            <person name="Woyke T."/>
            <person name="Ryan C.M."/>
            <person name="Banfield J.F."/>
        </authorList>
    </citation>
    <scope>NUCLEOTIDE SEQUENCE [LARGE SCALE GENOMIC DNA]</scope>
</reference>